<dbReference type="InterPro" id="IPR000160">
    <property type="entry name" value="GGDEF_dom"/>
</dbReference>
<dbReference type="SUPFAM" id="SSF55073">
    <property type="entry name" value="Nucleotide cyclase"/>
    <property type="match status" value="1"/>
</dbReference>
<evidence type="ECO:0000259" key="2">
    <source>
        <dbReference type="PROSITE" id="PS50883"/>
    </source>
</evidence>
<keyword evidence="1" id="KW-0812">Transmembrane</keyword>
<comment type="caution">
    <text evidence="4">The sequence shown here is derived from an EMBL/GenBank/DDBJ whole genome shotgun (WGS) entry which is preliminary data.</text>
</comment>
<dbReference type="RefSeq" id="WP_338435637.1">
    <property type="nucleotide sequence ID" value="NZ_JAUYVH010000002.1"/>
</dbReference>
<dbReference type="PROSITE" id="PS50883">
    <property type="entry name" value="EAL"/>
    <property type="match status" value="1"/>
</dbReference>
<dbReference type="InterPro" id="IPR029787">
    <property type="entry name" value="Nucleotide_cyclase"/>
</dbReference>
<dbReference type="Gene3D" id="3.30.70.270">
    <property type="match status" value="1"/>
</dbReference>
<dbReference type="Pfam" id="PF00563">
    <property type="entry name" value="EAL"/>
    <property type="match status" value="1"/>
</dbReference>
<proteinExistence type="predicted"/>
<feature type="domain" description="GGDEF" evidence="3">
    <location>
        <begin position="520"/>
        <end position="654"/>
    </location>
</feature>
<protein>
    <submittedName>
        <fullName evidence="4">EAL domain-containing protein</fullName>
    </submittedName>
</protein>
<evidence type="ECO:0000313" key="5">
    <source>
        <dbReference type="Proteomes" id="UP001225596"/>
    </source>
</evidence>
<dbReference type="InterPro" id="IPR001633">
    <property type="entry name" value="EAL_dom"/>
</dbReference>
<evidence type="ECO:0000256" key="1">
    <source>
        <dbReference type="SAM" id="Phobius"/>
    </source>
</evidence>
<keyword evidence="5" id="KW-1185">Reference proteome</keyword>
<dbReference type="SUPFAM" id="SSF141868">
    <property type="entry name" value="EAL domain-like"/>
    <property type="match status" value="1"/>
</dbReference>
<dbReference type="InterPro" id="IPR035919">
    <property type="entry name" value="EAL_sf"/>
</dbReference>
<feature type="transmembrane region" description="Helical" evidence="1">
    <location>
        <begin position="52"/>
        <end position="72"/>
    </location>
</feature>
<keyword evidence="1" id="KW-0472">Membrane</keyword>
<dbReference type="SMART" id="SM00052">
    <property type="entry name" value="EAL"/>
    <property type="match status" value="1"/>
</dbReference>
<keyword evidence="1" id="KW-1133">Transmembrane helix</keyword>
<dbReference type="InterPro" id="IPR035965">
    <property type="entry name" value="PAS-like_dom_sf"/>
</dbReference>
<dbReference type="Gene3D" id="3.30.450.20">
    <property type="entry name" value="PAS domain"/>
    <property type="match status" value="3"/>
</dbReference>
<dbReference type="NCBIfam" id="TIGR00254">
    <property type="entry name" value="GGDEF"/>
    <property type="match status" value="1"/>
</dbReference>
<reference evidence="4 5" key="1">
    <citation type="submission" date="2023-08" db="EMBL/GenBank/DDBJ databases">
        <title>Oxalobacteraceae gen .nov., isolated from river sludge outside the plant.</title>
        <authorList>
            <person name="Zhao S.Y."/>
        </authorList>
    </citation>
    <scope>NUCLEOTIDE SEQUENCE [LARGE SCALE GENOMIC DNA]</scope>
    <source>
        <strain evidence="4 5">R-40</strain>
    </source>
</reference>
<evidence type="ECO:0000313" key="4">
    <source>
        <dbReference type="EMBL" id="MDQ9169702.1"/>
    </source>
</evidence>
<dbReference type="SMART" id="SM00267">
    <property type="entry name" value="GGDEF"/>
    <property type="match status" value="1"/>
</dbReference>
<accession>A0ABU1BL27</accession>
<dbReference type="Gene3D" id="3.20.20.450">
    <property type="entry name" value="EAL domain"/>
    <property type="match status" value="1"/>
</dbReference>
<dbReference type="CDD" id="cd12914">
    <property type="entry name" value="PDC1_DGC_like"/>
    <property type="match status" value="1"/>
</dbReference>
<sequence>MKLIGRFASPNRRSPSVSSESIAFFRSCPVIVRRTASGARLPQMMQGRIHHALAWLGICSVLIAALWTVTLLKLDSEKAQITKNALKDASFLSQSYAEQLTRSIQQIDQITLHLRYEWRKSGGAMELQSRPEEGLFPLVSNLHAWVVDRHGVIQTSSIQGDIGRSVANQDYFQTQKVEGSREMLIGNPTGSYLSSQSAIHFSRRMNASDGSFDGVIVVAAEPAYLESFISELSLGRNDSVTLKKQDGTLLASKRGEDIRDVPTIYRRPSMFLDEKGVTRKPPEEFVDGEARIVAWQKLKNFPLMSIVNQSEKDIFADYQQIARDYRMYAWSGSLALLLFSVVGLNFSSRLAKKRKSAEELKNTYRLATEAAREGFFTVKAVYGKDRAIEDFLILDCNDRGAEFIGFNKTFLIGSSFSSIYTSARAQQVFAVFRGAMETGYYEDELKLSSRDKAQPTWIVRRLVRYGEGLAVTLRDISDAKAHELELAKLANTDALTALPNRHWMMNYLPTALDQARKIHASVALLLIDLDDFKNVNDTLGHVAGDELLKAVAARLQSLLRPGDHIVRLGGDEFIIISEGYEISANVSPLAERICNALNEPFVLKDGFSRMIRASIGISIYPQDGFETESLIKHADIAMYAAKNDGKNRYEFYQAHFSEALHARLNNEQAIRNAIEMDEFVLYFQPRVDAVTGELKSLEALIRWQHPVRGLVLPVDFIPFAETSGLIVDLGALVLEKTFQQLAQWKALALPLVPVSVNVSAKQINQGDLISILNSCIERHGIDVSLLEIEITESSMVDDNLLVLEELSAMKNRGIKLLIDDFGTGYSSMSQLHKLDLDVLKIDQAFTRSLARGQKGEAFFKAMISMAHALGMHVVAEGVETKEQLELLRALSCDEVQGYYISEPATAEEAAVLIKRQFLLPGSRSRTEQDLGIDGAMVRNENGKS</sequence>
<organism evidence="4 5">
    <name type="scientific">Keguizhuia sedimenti</name>
    <dbReference type="NCBI Taxonomy" id="3064264"/>
    <lineage>
        <taxon>Bacteria</taxon>
        <taxon>Pseudomonadati</taxon>
        <taxon>Pseudomonadota</taxon>
        <taxon>Betaproteobacteria</taxon>
        <taxon>Burkholderiales</taxon>
        <taxon>Oxalobacteraceae</taxon>
        <taxon>Keguizhuia</taxon>
    </lineage>
</organism>
<dbReference type="InterPro" id="IPR043128">
    <property type="entry name" value="Rev_trsase/Diguanyl_cyclase"/>
</dbReference>
<dbReference type="Proteomes" id="UP001225596">
    <property type="component" value="Unassembled WGS sequence"/>
</dbReference>
<dbReference type="SUPFAM" id="SSF55785">
    <property type="entry name" value="PYP-like sensor domain (PAS domain)"/>
    <property type="match status" value="1"/>
</dbReference>
<dbReference type="EMBL" id="JAUYVH010000002">
    <property type="protein sequence ID" value="MDQ9169702.1"/>
    <property type="molecule type" value="Genomic_DNA"/>
</dbReference>
<dbReference type="PANTHER" id="PTHR44757:SF2">
    <property type="entry name" value="BIOFILM ARCHITECTURE MAINTENANCE PROTEIN MBAA"/>
    <property type="match status" value="1"/>
</dbReference>
<gene>
    <name evidence="4" type="ORF">Q8A64_04675</name>
</gene>
<dbReference type="PROSITE" id="PS50887">
    <property type="entry name" value="GGDEF"/>
    <property type="match status" value="1"/>
</dbReference>
<dbReference type="CDD" id="cd01948">
    <property type="entry name" value="EAL"/>
    <property type="match status" value="1"/>
</dbReference>
<feature type="domain" description="EAL" evidence="2">
    <location>
        <begin position="663"/>
        <end position="917"/>
    </location>
</feature>
<evidence type="ECO:0000259" key="3">
    <source>
        <dbReference type="PROSITE" id="PS50887"/>
    </source>
</evidence>
<dbReference type="PANTHER" id="PTHR44757">
    <property type="entry name" value="DIGUANYLATE CYCLASE DGCP"/>
    <property type="match status" value="1"/>
</dbReference>
<name>A0ABU1BL27_9BURK</name>
<dbReference type="CDD" id="cd01949">
    <property type="entry name" value="GGDEF"/>
    <property type="match status" value="1"/>
</dbReference>
<dbReference type="Pfam" id="PF00990">
    <property type="entry name" value="GGDEF"/>
    <property type="match status" value="1"/>
</dbReference>
<dbReference type="InterPro" id="IPR052155">
    <property type="entry name" value="Biofilm_reg_signaling"/>
</dbReference>
<dbReference type="CDD" id="cd12915">
    <property type="entry name" value="PDC2_DGC_like"/>
    <property type="match status" value="1"/>
</dbReference>